<dbReference type="EMBL" id="CP071520">
    <property type="protein sequence ID" value="QSX94184.1"/>
    <property type="molecule type" value="Genomic_DNA"/>
</dbReference>
<evidence type="ECO:0000313" key="1">
    <source>
        <dbReference type="EMBL" id="QSX94184.1"/>
    </source>
</evidence>
<name>A0AAJ4MNK1_9BURK</name>
<dbReference type="Proteomes" id="UP000662821">
    <property type="component" value="Chromosome"/>
</dbReference>
<organism evidence="1 2">
    <name type="scientific">Janthinobacterium lividum</name>
    <dbReference type="NCBI Taxonomy" id="29581"/>
    <lineage>
        <taxon>Bacteria</taxon>
        <taxon>Pseudomonadati</taxon>
        <taxon>Pseudomonadota</taxon>
        <taxon>Betaproteobacteria</taxon>
        <taxon>Burkholderiales</taxon>
        <taxon>Oxalobacteraceae</taxon>
        <taxon>Janthinobacterium</taxon>
    </lineage>
</organism>
<dbReference type="AlphaFoldDB" id="A0AAJ4MNK1"/>
<dbReference type="RefSeq" id="WP_151095252.1">
    <property type="nucleotide sequence ID" value="NZ_CP071520.1"/>
</dbReference>
<proteinExistence type="predicted"/>
<protein>
    <submittedName>
        <fullName evidence="1">Uncharacterized protein</fullName>
    </submittedName>
</protein>
<accession>A0AAJ4MNK1</accession>
<gene>
    <name evidence="1" type="ORF">J3P46_15620</name>
</gene>
<reference evidence="1 2" key="1">
    <citation type="submission" date="2021-03" db="EMBL/GenBank/DDBJ databases">
        <title>Draft genome sequence of Janthinobacterium sp. strain PLB02 isolated from infected primmorphs (Lubomirskia baicalensis).</title>
        <authorList>
            <person name="Chernogor L.I."/>
            <person name="Belikov S.I."/>
            <person name="Petrushin I.S."/>
        </authorList>
    </citation>
    <scope>NUCLEOTIDE SEQUENCE [LARGE SCALE GENOMIC DNA]</scope>
    <source>
        <strain evidence="1 2">PLB02</strain>
    </source>
</reference>
<evidence type="ECO:0000313" key="2">
    <source>
        <dbReference type="Proteomes" id="UP000662821"/>
    </source>
</evidence>
<sequence length="275" mass="32713">MTTRVERILILAKTYPSPSAKHAETSCVAGINDRGEARRLYPVPFRMISGDQQFQKWQWIDVRVEKSSADHRPESHKIYVDTIQVRERIPTKEKWCTRRLWWEKLPLYDSFELMDGERSGRGMSLAILRPKRLVRLEIVSVSEPDWTEEEMAKLLQEQSQGNLFSRDEERKHLKRLEKLPFDFYYHYVCETPAGEEVRKHKIVDWEVGMFFRTCRTNYGAGWEAPFRAKLELDFAEKDLIFMMGNMHRFPHQWLIISLIYPPKRVPQDDSQSSLF</sequence>